<evidence type="ECO:0000313" key="3">
    <source>
        <dbReference type="Proteomes" id="UP001460270"/>
    </source>
</evidence>
<feature type="compositionally biased region" description="Acidic residues" evidence="1">
    <location>
        <begin position="276"/>
        <end position="298"/>
    </location>
</feature>
<feature type="compositionally biased region" description="Basic and acidic residues" evidence="1">
    <location>
        <begin position="164"/>
        <end position="175"/>
    </location>
</feature>
<reference evidence="3" key="1">
    <citation type="submission" date="2024-04" db="EMBL/GenBank/DDBJ databases">
        <title>Salinicola lusitanus LLJ914,a marine bacterium isolated from the Okinawa Trough.</title>
        <authorList>
            <person name="Li J."/>
        </authorList>
    </citation>
    <scope>NUCLEOTIDE SEQUENCE [LARGE SCALE GENOMIC DNA]</scope>
</reference>
<proteinExistence type="predicted"/>
<feature type="region of interest" description="Disordered" evidence="1">
    <location>
        <begin position="80"/>
        <end position="214"/>
    </location>
</feature>
<feature type="compositionally biased region" description="Acidic residues" evidence="1">
    <location>
        <begin position="109"/>
        <end position="120"/>
    </location>
</feature>
<feature type="region of interest" description="Disordered" evidence="1">
    <location>
        <begin position="1"/>
        <end position="49"/>
    </location>
</feature>
<feature type="compositionally biased region" description="Low complexity" evidence="1">
    <location>
        <begin position="236"/>
        <end position="246"/>
    </location>
</feature>
<accession>A0AAW0N8S5</accession>
<feature type="compositionally biased region" description="Basic and acidic residues" evidence="1">
    <location>
        <begin position="335"/>
        <end position="348"/>
    </location>
</feature>
<evidence type="ECO:0000256" key="1">
    <source>
        <dbReference type="SAM" id="MobiDB-lite"/>
    </source>
</evidence>
<name>A0AAW0N8S5_9GOBI</name>
<comment type="caution">
    <text evidence="2">The sequence shown here is derived from an EMBL/GenBank/DDBJ whole genome shotgun (WGS) entry which is preliminary data.</text>
</comment>
<gene>
    <name evidence="2" type="ORF">WMY93_020758</name>
</gene>
<dbReference type="Proteomes" id="UP001460270">
    <property type="component" value="Unassembled WGS sequence"/>
</dbReference>
<feature type="compositionally biased region" description="Acidic residues" evidence="1">
    <location>
        <begin position="364"/>
        <end position="377"/>
    </location>
</feature>
<sequence length="398" mass="43767">MRSTGEEQTLPEEEEENFNVSNEQESCLGPSAPFGSEEEEPEAAGITSDTLIGGGIGKLFEETFGQVFLLVFEVQTVCEEEEESVIETEENTLDREEGSEDMLQVTDDAAVEEGGSEDPESTGQTIDSSVKESDEEVSSAASSIEKPKVESSDQGSKETVSLEVKTEEKTQDLDGYRTPVGFASDESSSTDEQEISGEEQNEAEELEQTAEESGSILSALLKNITIRTEQEEGEAVVETSASESESLQVKREETTVEKPDLDGYRTPVGFASDESSSTDEQEISGEEQNEAEELEQTAEESGSILSALIQNMTIWTKQKDEAVSLETSASESESSEVKTEETTVEKPDLNAYRTPVGFASEESSSTDEYESLEEEQNEEKSWSRLQRNELQLYLHQRN</sequence>
<protein>
    <submittedName>
        <fullName evidence="2">Uncharacterized protein</fullName>
    </submittedName>
</protein>
<dbReference type="AlphaFoldDB" id="A0AAW0N8S5"/>
<feature type="compositionally biased region" description="Acidic residues" evidence="1">
    <location>
        <begin position="80"/>
        <end position="91"/>
    </location>
</feature>
<feature type="compositionally biased region" description="Basic and acidic residues" evidence="1">
    <location>
        <begin position="248"/>
        <end position="263"/>
    </location>
</feature>
<dbReference type="EMBL" id="JBBPFD010000015">
    <property type="protein sequence ID" value="KAK7895433.1"/>
    <property type="molecule type" value="Genomic_DNA"/>
</dbReference>
<evidence type="ECO:0000313" key="2">
    <source>
        <dbReference type="EMBL" id="KAK7895433.1"/>
    </source>
</evidence>
<feature type="compositionally biased region" description="Acidic residues" evidence="1">
    <location>
        <begin position="188"/>
        <end position="210"/>
    </location>
</feature>
<organism evidence="2 3">
    <name type="scientific">Mugilogobius chulae</name>
    <name type="common">yellowstripe goby</name>
    <dbReference type="NCBI Taxonomy" id="88201"/>
    <lineage>
        <taxon>Eukaryota</taxon>
        <taxon>Metazoa</taxon>
        <taxon>Chordata</taxon>
        <taxon>Craniata</taxon>
        <taxon>Vertebrata</taxon>
        <taxon>Euteleostomi</taxon>
        <taxon>Actinopterygii</taxon>
        <taxon>Neopterygii</taxon>
        <taxon>Teleostei</taxon>
        <taxon>Neoteleostei</taxon>
        <taxon>Acanthomorphata</taxon>
        <taxon>Gobiaria</taxon>
        <taxon>Gobiiformes</taxon>
        <taxon>Gobioidei</taxon>
        <taxon>Gobiidae</taxon>
        <taxon>Gobionellinae</taxon>
        <taxon>Mugilogobius</taxon>
    </lineage>
</organism>
<feature type="region of interest" description="Disordered" evidence="1">
    <location>
        <begin position="230"/>
        <end position="303"/>
    </location>
</feature>
<keyword evidence="3" id="KW-1185">Reference proteome</keyword>
<feature type="region of interest" description="Disordered" evidence="1">
    <location>
        <begin position="320"/>
        <end position="383"/>
    </location>
</feature>